<evidence type="ECO:0000313" key="4">
    <source>
        <dbReference type="EMBL" id="KAF9073080.1"/>
    </source>
</evidence>
<accession>A0A9P5UAH7</accession>
<keyword evidence="5" id="KW-1185">Reference proteome</keyword>
<dbReference type="InterPro" id="IPR001680">
    <property type="entry name" value="WD40_rpt"/>
</dbReference>
<feature type="repeat" description="WD" evidence="3">
    <location>
        <begin position="16"/>
        <end position="51"/>
    </location>
</feature>
<dbReference type="PROSITE" id="PS50294">
    <property type="entry name" value="WD_REPEATS_REGION"/>
    <property type="match status" value="1"/>
</dbReference>
<dbReference type="InterPro" id="IPR011044">
    <property type="entry name" value="Quino_amine_DH_bsu"/>
</dbReference>
<organism evidence="4 5">
    <name type="scientific">Rhodocollybia butyracea</name>
    <dbReference type="NCBI Taxonomy" id="206335"/>
    <lineage>
        <taxon>Eukaryota</taxon>
        <taxon>Fungi</taxon>
        <taxon>Dikarya</taxon>
        <taxon>Basidiomycota</taxon>
        <taxon>Agaricomycotina</taxon>
        <taxon>Agaricomycetes</taxon>
        <taxon>Agaricomycetidae</taxon>
        <taxon>Agaricales</taxon>
        <taxon>Marasmiineae</taxon>
        <taxon>Omphalotaceae</taxon>
        <taxon>Rhodocollybia</taxon>
    </lineage>
</organism>
<dbReference type="InterPro" id="IPR015943">
    <property type="entry name" value="WD40/YVTN_repeat-like_dom_sf"/>
</dbReference>
<keyword evidence="2" id="KW-0677">Repeat</keyword>
<dbReference type="AlphaFoldDB" id="A0A9P5UAH7"/>
<dbReference type="SMART" id="SM00320">
    <property type="entry name" value="WD40"/>
    <property type="match status" value="1"/>
</dbReference>
<proteinExistence type="predicted"/>
<comment type="caution">
    <text evidence="4">The sequence shown here is derived from an EMBL/GenBank/DDBJ whole genome shotgun (WGS) entry which is preliminary data.</text>
</comment>
<dbReference type="PROSITE" id="PS50082">
    <property type="entry name" value="WD_REPEATS_2"/>
    <property type="match status" value="1"/>
</dbReference>
<dbReference type="PANTHER" id="PTHR19848">
    <property type="entry name" value="WD40 REPEAT PROTEIN"/>
    <property type="match status" value="1"/>
</dbReference>
<dbReference type="InterPro" id="IPR019775">
    <property type="entry name" value="WD40_repeat_CS"/>
</dbReference>
<protein>
    <recommendedName>
        <fullName evidence="6">WD40 repeat-like protein</fullName>
    </recommendedName>
</protein>
<dbReference type="PANTHER" id="PTHR19848:SF8">
    <property type="entry name" value="F-BOX AND WD REPEAT DOMAIN CONTAINING 7"/>
    <property type="match status" value="1"/>
</dbReference>
<dbReference type="Proteomes" id="UP000772434">
    <property type="component" value="Unassembled WGS sequence"/>
</dbReference>
<reference evidence="4" key="1">
    <citation type="submission" date="2020-11" db="EMBL/GenBank/DDBJ databases">
        <authorList>
            <consortium name="DOE Joint Genome Institute"/>
            <person name="Ahrendt S."/>
            <person name="Riley R."/>
            <person name="Andreopoulos W."/>
            <person name="Labutti K."/>
            <person name="Pangilinan J."/>
            <person name="Ruiz-Duenas F.J."/>
            <person name="Barrasa J.M."/>
            <person name="Sanchez-Garcia M."/>
            <person name="Camarero S."/>
            <person name="Miyauchi S."/>
            <person name="Serrano A."/>
            <person name="Linde D."/>
            <person name="Babiker R."/>
            <person name="Drula E."/>
            <person name="Ayuso-Fernandez I."/>
            <person name="Pacheco R."/>
            <person name="Padilla G."/>
            <person name="Ferreira P."/>
            <person name="Barriuso J."/>
            <person name="Kellner H."/>
            <person name="Castanera R."/>
            <person name="Alfaro M."/>
            <person name="Ramirez L."/>
            <person name="Pisabarro A.G."/>
            <person name="Kuo A."/>
            <person name="Tritt A."/>
            <person name="Lipzen A."/>
            <person name="He G."/>
            <person name="Yan M."/>
            <person name="Ng V."/>
            <person name="Cullen D."/>
            <person name="Martin F."/>
            <person name="Rosso M.-N."/>
            <person name="Henrissat B."/>
            <person name="Hibbett D."/>
            <person name="Martinez A.T."/>
            <person name="Grigoriev I.V."/>
        </authorList>
    </citation>
    <scope>NUCLEOTIDE SEQUENCE</scope>
    <source>
        <strain evidence="4">AH 40177</strain>
    </source>
</reference>
<dbReference type="Gene3D" id="2.130.10.10">
    <property type="entry name" value="YVTN repeat-like/Quinoprotein amine dehydrogenase"/>
    <property type="match status" value="1"/>
</dbReference>
<evidence type="ECO:0000256" key="2">
    <source>
        <dbReference type="ARBA" id="ARBA00022737"/>
    </source>
</evidence>
<evidence type="ECO:0008006" key="6">
    <source>
        <dbReference type="Google" id="ProtNLM"/>
    </source>
</evidence>
<dbReference type="SUPFAM" id="SSF50969">
    <property type="entry name" value="YVTN repeat-like/Quinoprotein amine dehydrogenase"/>
    <property type="match status" value="1"/>
</dbReference>
<name>A0A9P5UAH7_9AGAR</name>
<dbReference type="Pfam" id="PF00400">
    <property type="entry name" value="WD40"/>
    <property type="match status" value="1"/>
</dbReference>
<evidence type="ECO:0000256" key="1">
    <source>
        <dbReference type="ARBA" id="ARBA00022574"/>
    </source>
</evidence>
<evidence type="ECO:0000256" key="3">
    <source>
        <dbReference type="PROSITE-ProRule" id="PRU00221"/>
    </source>
</evidence>
<keyword evidence="1 3" id="KW-0853">WD repeat</keyword>
<sequence length="148" mass="16511">MRVWDAESGKPVGNPLKSHTGIVSSVAFSPDGRRIVSGSSDKSVRVWDAETLTKPLPPKFPSMLQTFCSHPDQYLPYLQNPFSSAHLSNEGWIYASNSLLLWIPLHCQQTLLLPPLQLVISNAEIITLDIQNFVHGFNLVTCYHKPTL</sequence>
<dbReference type="PROSITE" id="PS00678">
    <property type="entry name" value="WD_REPEATS_1"/>
    <property type="match status" value="1"/>
</dbReference>
<gene>
    <name evidence="4" type="ORF">BDP27DRAFT_1289578</name>
</gene>
<dbReference type="EMBL" id="JADNRY010000020">
    <property type="protein sequence ID" value="KAF9073080.1"/>
    <property type="molecule type" value="Genomic_DNA"/>
</dbReference>
<evidence type="ECO:0000313" key="5">
    <source>
        <dbReference type="Proteomes" id="UP000772434"/>
    </source>
</evidence>
<dbReference type="OrthoDB" id="6262491at2759"/>